<accession>A0A8H3DXD6</accession>
<dbReference type="PANTHER" id="PTHR31834:SF1">
    <property type="entry name" value="INITIATION-SPECIFIC ALPHA-1,6-MANNOSYLTRANSFERASE"/>
    <property type="match status" value="1"/>
</dbReference>
<dbReference type="InterPro" id="IPR007577">
    <property type="entry name" value="GlycoTrfase_DXD_sugar-bd_CS"/>
</dbReference>
<evidence type="ECO:0008006" key="5">
    <source>
        <dbReference type="Google" id="ProtNLM"/>
    </source>
</evidence>
<evidence type="ECO:0000256" key="1">
    <source>
        <dbReference type="ARBA" id="ARBA00009003"/>
    </source>
</evidence>
<feature type="region of interest" description="Disordered" evidence="2">
    <location>
        <begin position="61"/>
        <end position="86"/>
    </location>
</feature>
<organism evidence="3 4">
    <name type="scientific">Rhizoctonia solani</name>
    <dbReference type="NCBI Taxonomy" id="456999"/>
    <lineage>
        <taxon>Eukaryota</taxon>
        <taxon>Fungi</taxon>
        <taxon>Dikarya</taxon>
        <taxon>Basidiomycota</taxon>
        <taxon>Agaricomycotina</taxon>
        <taxon>Agaricomycetes</taxon>
        <taxon>Cantharellales</taxon>
        <taxon>Ceratobasidiaceae</taxon>
        <taxon>Rhizoctonia</taxon>
    </lineage>
</organism>
<sequence length="426" mass="47632">MGMSGLPLPTTVHAPHGKAHGLYNLAKSRRGVALLLILSLTSLFCVFDAGPLIQSKISSYDESRTPIRPQRPQIDGADVSGTDAQSTKPLTSLGLEADRSFHLGSTSKAAYKAELEQFIRRAFPKTLQDRAYASLELYLGDNVVLPEIPRKIYQTAKTDPQWNWQSSTWKNVPGYTYLFFNDESADKWVREVFGGTEIERVWDVFGPGIKRSDLLRYLLVMAEGGIYSDMDTLRLKDLDWWGRGANRQGPESKGSPSVFVGVEADVGTRSDWHKWWPRPLQIVQWTFAAAPLHPILIDTVRRVHHVTAVVEANKAKNETSDNTDLKEHWVGGELLRDDGTASIMEWTGPGVFTDSVIRYLAAEHRITWPALKNLRKPLRIRDTVVLPVTGFSPGVGMFGAGEASDEQAMVQHFFAGSWKSGFHDER</sequence>
<dbReference type="Proteomes" id="UP000663827">
    <property type="component" value="Unassembled WGS sequence"/>
</dbReference>
<protein>
    <recommendedName>
        <fullName evidence="5">Alpha 1,6-mannosyltransferase</fullName>
    </recommendedName>
</protein>
<evidence type="ECO:0000313" key="3">
    <source>
        <dbReference type="EMBL" id="CAE7138531.1"/>
    </source>
</evidence>
<dbReference type="SUPFAM" id="SSF53448">
    <property type="entry name" value="Nucleotide-diphospho-sugar transferases"/>
    <property type="match status" value="1"/>
</dbReference>
<dbReference type="InterPro" id="IPR029044">
    <property type="entry name" value="Nucleotide-diphossugar_trans"/>
</dbReference>
<comment type="similarity">
    <text evidence="1">Belongs to the glycosyltransferase 32 family.</text>
</comment>
<comment type="caution">
    <text evidence="3">The sequence shown here is derived from an EMBL/GenBank/DDBJ whole genome shotgun (WGS) entry which is preliminary data.</text>
</comment>
<name>A0A8H3DXD6_9AGAM</name>
<dbReference type="Pfam" id="PF04488">
    <property type="entry name" value="Gly_transf_sug"/>
    <property type="match status" value="1"/>
</dbReference>
<dbReference type="InterPro" id="IPR039367">
    <property type="entry name" value="Och1-like"/>
</dbReference>
<evidence type="ECO:0000313" key="4">
    <source>
        <dbReference type="Proteomes" id="UP000663827"/>
    </source>
</evidence>
<dbReference type="PANTHER" id="PTHR31834">
    <property type="entry name" value="INITIATION-SPECIFIC ALPHA-1,6-MANNOSYLTRANSFERASE"/>
    <property type="match status" value="1"/>
</dbReference>
<dbReference type="GO" id="GO:0006487">
    <property type="term" value="P:protein N-linked glycosylation"/>
    <property type="evidence" value="ECO:0007669"/>
    <property type="project" value="TreeGrafter"/>
</dbReference>
<dbReference type="Gene3D" id="3.90.550.20">
    <property type="match status" value="1"/>
</dbReference>
<dbReference type="EMBL" id="CAJNJQ010001429">
    <property type="protein sequence ID" value="CAE7138531.1"/>
    <property type="molecule type" value="Genomic_DNA"/>
</dbReference>
<reference evidence="3" key="1">
    <citation type="submission" date="2021-01" db="EMBL/GenBank/DDBJ databases">
        <authorList>
            <person name="Kaushik A."/>
        </authorList>
    </citation>
    <scope>NUCLEOTIDE SEQUENCE</scope>
    <source>
        <strain evidence="3">AG5</strain>
    </source>
</reference>
<dbReference type="AlphaFoldDB" id="A0A8H3DXD6"/>
<dbReference type="GO" id="GO:0000136">
    <property type="term" value="C:mannan polymerase complex"/>
    <property type="evidence" value="ECO:0007669"/>
    <property type="project" value="TreeGrafter"/>
</dbReference>
<dbReference type="GO" id="GO:0000009">
    <property type="term" value="F:alpha-1,6-mannosyltransferase activity"/>
    <property type="evidence" value="ECO:0007669"/>
    <property type="project" value="InterPro"/>
</dbReference>
<proteinExistence type="inferred from homology"/>
<evidence type="ECO:0000256" key="2">
    <source>
        <dbReference type="SAM" id="MobiDB-lite"/>
    </source>
</evidence>
<gene>
    <name evidence="3" type="ORF">RDB_LOCUS71434</name>
</gene>